<dbReference type="AlphaFoldDB" id="A0A931MUW8"/>
<dbReference type="CDD" id="cd02696">
    <property type="entry name" value="MurNAc-LAA"/>
    <property type="match status" value="1"/>
</dbReference>
<evidence type="ECO:0000256" key="4">
    <source>
        <dbReference type="SAM" id="SignalP"/>
    </source>
</evidence>
<keyword evidence="2" id="KW-0961">Cell wall biogenesis/degradation</keyword>
<organism evidence="6 7">
    <name type="scientific">Halobacillus yeomjeoni</name>
    <dbReference type="NCBI Taxonomy" id="311194"/>
    <lineage>
        <taxon>Bacteria</taxon>
        <taxon>Bacillati</taxon>
        <taxon>Bacillota</taxon>
        <taxon>Bacilli</taxon>
        <taxon>Bacillales</taxon>
        <taxon>Bacillaceae</taxon>
        <taxon>Halobacillus</taxon>
    </lineage>
</organism>
<keyword evidence="7" id="KW-1185">Reference proteome</keyword>
<feature type="domain" description="SH3b" evidence="5">
    <location>
        <begin position="92"/>
        <end position="156"/>
    </location>
</feature>
<dbReference type="Proteomes" id="UP000614490">
    <property type="component" value="Unassembled WGS sequence"/>
</dbReference>
<evidence type="ECO:0000256" key="3">
    <source>
        <dbReference type="SAM" id="MobiDB-lite"/>
    </source>
</evidence>
<dbReference type="InterPro" id="IPR017293">
    <property type="entry name" value="N-acetylmuramoyl-L-ala_amidase"/>
</dbReference>
<dbReference type="SMART" id="SM00287">
    <property type="entry name" value="SH3b"/>
    <property type="match status" value="4"/>
</dbReference>
<accession>A0A931MUW8</accession>
<feature type="chain" id="PRO_5037181883" evidence="4">
    <location>
        <begin position="27"/>
        <end position="512"/>
    </location>
</feature>
<proteinExistence type="predicted"/>
<dbReference type="Gene3D" id="3.40.630.40">
    <property type="entry name" value="Zn-dependent exopeptidases"/>
    <property type="match status" value="1"/>
</dbReference>
<feature type="compositionally biased region" description="Basic and acidic residues" evidence="3">
    <location>
        <begin position="163"/>
        <end position="172"/>
    </location>
</feature>
<dbReference type="GO" id="GO:0009253">
    <property type="term" value="P:peptidoglycan catabolic process"/>
    <property type="evidence" value="ECO:0007669"/>
    <property type="project" value="InterPro"/>
</dbReference>
<keyword evidence="4" id="KW-0732">Signal</keyword>
<dbReference type="GO" id="GO:0008745">
    <property type="term" value="F:N-acetylmuramoyl-L-alanine amidase activity"/>
    <property type="evidence" value="ECO:0007669"/>
    <property type="project" value="InterPro"/>
</dbReference>
<dbReference type="GO" id="GO:0071555">
    <property type="term" value="P:cell wall organization"/>
    <property type="evidence" value="ECO:0007669"/>
    <property type="project" value="UniProtKB-KW"/>
</dbReference>
<feature type="domain" description="SH3b" evidence="5">
    <location>
        <begin position="182"/>
        <end position="246"/>
    </location>
</feature>
<evidence type="ECO:0000256" key="2">
    <source>
        <dbReference type="ARBA" id="ARBA00023316"/>
    </source>
</evidence>
<evidence type="ECO:0000313" key="6">
    <source>
        <dbReference type="EMBL" id="MBH0229980.1"/>
    </source>
</evidence>
<dbReference type="InterPro" id="IPR050695">
    <property type="entry name" value="N-acetylmuramoyl_amidase_3"/>
</dbReference>
<gene>
    <name evidence="6" type="ORF">H0267_07100</name>
</gene>
<feature type="domain" description="SH3b" evidence="5">
    <location>
        <begin position="26"/>
        <end position="87"/>
    </location>
</feature>
<evidence type="ECO:0000313" key="7">
    <source>
        <dbReference type="Proteomes" id="UP000614490"/>
    </source>
</evidence>
<dbReference type="GO" id="GO:0030288">
    <property type="term" value="C:outer membrane-bounded periplasmic space"/>
    <property type="evidence" value="ECO:0007669"/>
    <property type="project" value="TreeGrafter"/>
</dbReference>
<dbReference type="PANTHER" id="PTHR30404:SF0">
    <property type="entry name" value="N-ACETYLMURAMOYL-L-ALANINE AMIDASE AMIC"/>
    <property type="match status" value="1"/>
</dbReference>
<dbReference type="Gene3D" id="2.30.30.40">
    <property type="entry name" value="SH3 Domains"/>
    <property type="match status" value="4"/>
</dbReference>
<dbReference type="Pfam" id="PF01520">
    <property type="entry name" value="Amidase_3"/>
    <property type="match status" value="1"/>
</dbReference>
<dbReference type="InterPro" id="IPR003646">
    <property type="entry name" value="SH3-like_bac-type"/>
</dbReference>
<dbReference type="Pfam" id="PF08239">
    <property type="entry name" value="SH3_3"/>
    <property type="match status" value="4"/>
</dbReference>
<feature type="domain" description="SH3b" evidence="5">
    <location>
        <begin position="257"/>
        <end position="325"/>
    </location>
</feature>
<feature type="signal peptide" evidence="4">
    <location>
        <begin position="1"/>
        <end position="26"/>
    </location>
</feature>
<dbReference type="RefSeq" id="WP_197316556.1">
    <property type="nucleotide sequence ID" value="NZ_JADZSC010000001.1"/>
</dbReference>
<sequence length="512" mass="57479">MRIKSLFFFIILFLTLLCGHTSSVQADEAIVKVDYLNVRTGPGINYERIGQVHSKQSYTIIEEKNNWLKINWKGQDAWVAKWLTTVKKEPVIQVKNFSSKVDYLRIRSDAGLHGSIKGYLMKNDTVEVQKRKGKWVRIEHNQVEGWVHSGYLVETKQETTPVSKDKKDETESKPAPSPEPSSVKGKVKVGTTILNVRSKGSIQGDILTQIKKGEVYDYIDEKNKWIHITLKNGKTGWVAGWLVNKVENDTVPSETSTKTSFVTLQYNGTNIRKGPSTGYEIVGRAGKGQDFQVIEKQGRWYKISFNGGEAFVAGWIVTEHTKKTNQPSSSIKGNLKGKTIMIDAGHGGRDPGAVGRAGTYEKTLTLKTAQKLKQKLESKGAEVLMTRDKDTYFSLALRTYYSKTASIDAFISIHYNSAPWHVIASGLNSYYYHSRDKSLAASIQAGMVSSTGFRDRGVQFGNYHVLRENRNPSVLLELGFVSNAKEEQIIRTETYQNQVVNGIAQGLINYYK</sequence>
<dbReference type="SUPFAM" id="SSF53187">
    <property type="entry name" value="Zn-dependent exopeptidases"/>
    <property type="match status" value="1"/>
</dbReference>
<reference evidence="6 7" key="1">
    <citation type="journal article" date="2005" name="Int. J. Syst. Evol. Microbiol.">
        <title>Halobacillus yeomjeoni sp. nov., isolated from a marine solar saltern in Korea.</title>
        <authorList>
            <person name="Yoon J.H."/>
            <person name="Kang S.J."/>
            <person name="Lee C.H."/>
            <person name="Oh H.W."/>
            <person name="Oh T.K."/>
        </authorList>
    </citation>
    <scope>NUCLEOTIDE SEQUENCE [LARGE SCALE GENOMIC DNA]</scope>
    <source>
        <strain evidence="6 7">KCTC 3957</strain>
    </source>
</reference>
<dbReference type="PIRSF" id="PIRSF037846">
    <property type="entry name" value="Autolysin_YrvJ_prd"/>
    <property type="match status" value="1"/>
</dbReference>
<comment type="caution">
    <text evidence="6">The sequence shown here is derived from an EMBL/GenBank/DDBJ whole genome shotgun (WGS) entry which is preliminary data.</text>
</comment>
<dbReference type="InterPro" id="IPR002508">
    <property type="entry name" value="MurNAc-LAA_cat"/>
</dbReference>
<evidence type="ECO:0000259" key="5">
    <source>
        <dbReference type="PROSITE" id="PS51781"/>
    </source>
</evidence>
<dbReference type="SMART" id="SM00646">
    <property type="entry name" value="Ami_3"/>
    <property type="match status" value="1"/>
</dbReference>
<name>A0A931MUW8_9BACI</name>
<feature type="region of interest" description="Disordered" evidence="3">
    <location>
        <begin position="157"/>
        <end position="186"/>
    </location>
</feature>
<dbReference type="PANTHER" id="PTHR30404">
    <property type="entry name" value="N-ACETYLMURAMOYL-L-ALANINE AMIDASE"/>
    <property type="match status" value="1"/>
</dbReference>
<dbReference type="PROSITE" id="PS51781">
    <property type="entry name" value="SH3B"/>
    <property type="match status" value="4"/>
</dbReference>
<protein>
    <submittedName>
        <fullName evidence="6">N-acetylmuramoyl-L-alanine amidase</fullName>
    </submittedName>
</protein>
<evidence type="ECO:0000256" key="1">
    <source>
        <dbReference type="ARBA" id="ARBA00022801"/>
    </source>
</evidence>
<keyword evidence="1" id="KW-0378">Hydrolase</keyword>
<dbReference type="EMBL" id="JADZSC010000001">
    <property type="protein sequence ID" value="MBH0229980.1"/>
    <property type="molecule type" value="Genomic_DNA"/>
</dbReference>